<keyword evidence="3" id="KW-1185">Reference proteome</keyword>
<accession>A0A429VB27</accession>
<evidence type="ECO:0000313" key="2">
    <source>
        <dbReference type="EMBL" id="RST31146.1"/>
    </source>
</evidence>
<evidence type="ECO:0000313" key="3">
    <source>
        <dbReference type="Proteomes" id="UP000274661"/>
    </source>
</evidence>
<dbReference type="AlphaFoldDB" id="A0A429VB27"/>
<dbReference type="Proteomes" id="UP000274661">
    <property type="component" value="Unassembled WGS sequence"/>
</dbReference>
<organism evidence="2 3">
    <name type="scientific">Sphingomonas ginkgonis</name>
    <dbReference type="NCBI Taxonomy" id="2315330"/>
    <lineage>
        <taxon>Bacteria</taxon>
        <taxon>Pseudomonadati</taxon>
        <taxon>Pseudomonadota</taxon>
        <taxon>Alphaproteobacteria</taxon>
        <taxon>Sphingomonadales</taxon>
        <taxon>Sphingomonadaceae</taxon>
        <taxon>Sphingomonas</taxon>
    </lineage>
</organism>
<sequence>MESIATWVAPIATTIAAFMTASNLGSRVTGWGFGVFTIGSIAWIALGLATGQPNLVWQNAILTALNLFGIWRWLGRQAGLEKGAGKAAEESSAAPGEDLFPVSLLGKGRLVTLDGDEVGSCVDAMAQCQSGRLAYLVASEGGVAGVGETLRRVDWKRAAVDGDRIRLRLDRATFASLPTLEKDRWPGR</sequence>
<feature type="transmembrane region" description="Helical" evidence="1">
    <location>
        <begin position="31"/>
        <end position="49"/>
    </location>
</feature>
<feature type="transmembrane region" description="Helical" evidence="1">
    <location>
        <begin position="6"/>
        <end position="24"/>
    </location>
</feature>
<name>A0A429VB27_9SPHN</name>
<reference evidence="2 3" key="1">
    <citation type="submission" date="2018-12" db="EMBL/GenBank/DDBJ databases">
        <title>Sphingomonas sp. HMF7854 Genome sequencing and assembly.</title>
        <authorList>
            <person name="Cha I."/>
            <person name="Kang H."/>
            <person name="Kim H."/>
            <person name="Kang J."/>
            <person name="Joh K."/>
        </authorList>
    </citation>
    <scope>NUCLEOTIDE SEQUENCE [LARGE SCALE GENOMIC DNA]</scope>
    <source>
        <strain evidence="2 3">HMF7854</strain>
    </source>
</reference>
<evidence type="ECO:0000256" key="1">
    <source>
        <dbReference type="SAM" id="Phobius"/>
    </source>
</evidence>
<dbReference type="Gene3D" id="2.30.30.240">
    <property type="entry name" value="PRC-barrel domain"/>
    <property type="match status" value="1"/>
</dbReference>
<proteinExistence type="predicted"/>
<gene>
    <name evidence="2" type="ORF">HMF7854_10075</name>
</gene>
<keyword evidence="1" id="KW-1133">Transmembrane helix</keyword>
<dbReference type="SUPFAM" id="SSF50346">
    <property type="entry name" value="PRC-barrel domain"/>
    <property type="match status" value="1"/>
</dbReference>
<dbReference type="InterPro" id="IPR011033">
    <property type="entry name" value="PRC_barrel-like_sf"/>
</dbReference>
<keyword evidence="1" id="KW-0472">Membrane</keyword>
<protein>
    <submittedName>
        <fullName evidence="2">PRC-barrel domain containing protein</fullName>
    </submittedName>
</protein>
<dbReference type="OrthoDB" id="7619970at2"/>
<comment type="caution">
    <text evidence="2">The sequence shown here is derived from an EMBL/GenBank/DDBJ whole genome shotgun (WGS) entry which is preliminary data.</text>
</comment>
<keyword evidence="1" id="KW-0812">Transmembrane</keyword>
<dbReference type="EMBL" id="RWJF01000001">
    <property type="protein sequence ID" value="RST31146.1"/>
    <property type="molecule type" value="Genomic_DNA"/>
</dbReference>
<feature type="transmembrane region" description="Helical" evidence="1">
    <location>
        <begin position="55"/>
        <end position="74"/>
    </location>
</feature>